<evidence type="ECO:0000256" key="15">
    <source>
        <dbReference type="SAM" id="MobiDB-lite"/>
    </source>
</evidence>
<dbReference type="AlphaFoldDB" id="A0A4U6XSD9"/>
<dbReference type="PROSITE" id="PS52002">
    <property type="entry name" value="SM"/>
    <property type="match status" value="1"/>
</dbReference>
<evidence type="ECO:0000313" key="19">
    <source>
        <dbReference type="Proteomes" id="UP000310108"/>
    </source>
</evidence>
<dbReference type="SMART" id="SM00651">
    <property type="entry name" value="Sm"/>
    <property type="match status" value="1"/>
</dbReference>
<dbReference type="STRING" id="1306861.A0A4U6XSD9"/>
<accession>A0A4U6XSD9</accession>
<comment type="caution">
    <text evidence="18">The sequence shown here is derived from an EMBL/GenBank/DDBJ whole genome shotgun (WGS) entry which is preliminary data.</text>
</comment>
<evidence type="ECO:0000256" key="3">
    <source>
        <dbReference type="ARBA" id="ARBA00009123"/>
    </source>
</evidence>
<dbReference type="GO" id="GO:0003723">
    <property type="term" value="F:RNA binding"/>
    <property type="evidence" value="ECO:0007669"/>
    <property type="project" value="UniProtKB-KW"/>
</dbReference>
<keyword evidence="19" id="KW-1185">Reference proteome</keyword>
<keyword evidence="5" id="KW-0507">mRNA processing</keyword>
<evidence type="ECO:0000256" key="6">
    <source>
        <dbReference type="ARBA" id="ARBA00022723"/>
    </source>
</evidence>
<keyword evidence="11" id="KW-0539">Nucleus</keyword>
<evidence type="ECO:0000256" key="9">
    <source>
        <dbReference type="ARBA" id="ARBA00022884"/>
    </source>
</evidence>
<dbReference type="InterPro" id="IPR010920">
    <property type="entry name" value="LSM_dom_sf"/>
</dbReference>
<dbReference type="GO" id="GO:0005737">
    <property type="term" value="C:cytoplasm"/>
    <property type="evidence" value="ECO:0007669"/>
    <property type="project" value="UniProtKB-SubCell"/>
</dbReference>
<evidence type="ECO:0000256" key="14">
    <source>
        <dbReference type="PROSITE-ProRule" id="PRU00134"/>
    </source>
</evidence>
<dbReference type="GO" id="GO:0005687">
    <property type="term" value="C:U4 snRNP"/>
    <property type="evidence" value="ECO:0007669"/>
    <property type="project" value="TreeGrafter"/>
</dbReference>
<feature type="compositionally biased region" description="Low complexity" evidence="15">
    <location>
        <begin position="119"/>
        <end position="132"/>
    </location>
</feature>
<proteinExistence type="inferred from homology"/>
<dbReference type="GO" id="GO:0071004">
    <property type="term" value="C:U2-type prespliceosome"/>
    <property type="evidence" value="ECO:0007669"/>
    <property type="project" value="TreeGrafter"/>
</dbReference>
<dbReference type="PANTHER" id="PTHR10701:SF0">
    <property type="entry name" value="SMALL NUCLEAR RIBONUCLEOPROTEIN-ASSOCIATED PROTEIN B"/>
    <property type="match status" value="1"/>
</dbReference>
<keyword evidence="7 14" id="KW-0863">Zinc-finger</keyword>
<keyword evidence="4" id="KW-0963">Cytoplasm</keyword>
<keyword evidence="8" id="KW-0862">Zinc</keyword>
<feature type="region of interest" description="Disordered" evidence="15">
    <location>
        <begin position="93"/>
        <end position="145"/>
    </location>
</feature>
<evidence type="ECO:0000256" key="2">
    <source>
        <dbReference type="ARBA" id="ARBA00004496"/>
    </source>
</evidence>
<dbReference type="GO" id="GO:0005682">
    <property type="term" value="C:U5 snRNP"/>
    <property type="evidence" value="ECO:0007669"/>
    <property type="project" value="TreeGrafter"/>
</dbReference>
<evidence type="ECO:0000256" key="10">
    <source>
        <dbReference type="ARBA" id="ARBA00023187"/>
    </source>
</evidence>
<dbReference type="GO" id="GO:0071013">
    <property type="term" value="C:catalytic step 2 spliceosome"/>
    <property type="evidence" value="ECO:0007669"/>
    <property type="project" value="TreeGrafter"/>
</dbReference>
<dbReference type="Pfam" id="PF01423">
    <property type="entry name" value="LSM"/>
    <property type="match status" value="1"/>
</dbReference>
<keyword evidence="12 18" id="KW-0687">Ribonucleoprotein</keyword>
<dbReference type="Gene3D" id="2.30.30.100">
    <property type="match status" value="1"/>
</dbReference>
<dbReference type="InterPro" id="IPR001163">
    <property type="entry name" value="Sm_dom_euk/arc"/>
</dbReference>
<dbReference type="GO" id="GO:0005686">
    <property type="term" value="C:U2 snRNP"/>
    <property type="evidence" value="ECO:0007669"/>
    <property type="project" value="TreeGrafter"/>
</dbReference>
<evidence type="ECO:0000256" key="7">
    <source>
        <dbReference type="ARBA" id="ARBA00022771"/>
    </source>
</evidence>
<dbReference type="Pfam" id="PF01753">
    <property type="entry name" value="zf-MYND"/>
    <property type="match status" value="1"/>
</dbReference>
<reference evidence="18 19" key="1">
    <citation type="journal article" date="2019" name="PLoS ONE">
        <title>Comparative genome analysis indicates high evolutionary potential of pathogenicity genes in Colletotrichum tanaceti.</title>
        <authorList>
            <person name="Lelwala R.V."/>
            <person name="Korhonen P.K."/>
            <person name="Young N.D."/>
            <person name="Scott J.B."/>
            <person name="Ades P.A."/>
            <person name="Gasser R.B."/>
            <person name="Taylor P.W.J."/>
        </authorList>
    </citation>
    <scope>NUCLEOTIDE SEQUENCE [LARGE SCALE GENOMIC DNA]</scope>
    <source>
        <strain evidence="18">BRIP57314</strain>
    </source>
</reference>
<comment type="subcellular location">
    <subcellularLocation>
        <location evidence="2">Cytoplasm</location>
    </subcellularLocation>
    <subcellularLocation>
        <location evidence="1">Nucleus</location>
    </subcellularLocation>
</comment>
<protein>
    <recommendedName>
        <fullName evidence="13">Sm protein B</fullName>
    </recommendedName>
</protein>
<dbReference type="CDD" id="cd01717">
    <property type="entry name" value="Sm_B"/>
    <property type="match status" value="1"/>
</dbReference>
<dbReference type="GO" id="GO:0070990">
    <property type="term" value="F:snRNP binding"/>
    <property type="evidence" value="ECO:0007669"/>
    <property type="project" value="TreeGrafter"/>
</dbReference>
<dbReference type="SUPFAM" id="SSF50182">
    <property type="entry name" value="Sm-like ribonucleoproteins"/>
    <property type="match status" value="1"/>
</dbReference>
<sequence length="449" mass="49363">MLNKQGKMAGYINYRMRVTLNDGRQMTGQMLAFDKHMNLVLADTEEFRRVKIRQNKPAAPGASAPSGQTIEKEEKRTLGLTIVRGAHIVSLSVESEPPADPSARLGKSAPGGISSTLTAGPGVARPAGRGAAPAPPSLAGPAAGVGGGAPPGFPGFPGAPPFGGRGAYLFHLFYVFSARDSAKTSQSRSRRSARFRDLNTTGKSINHNFFWKENPLFSRITMGRWGHRLFEADADLDFACDISENFVMMGGTEDLVPSKLVHQTDMLAPLEAKAYYETEEYRLKLNNDIVSIRNQLDSGIGNKLFDKYRAKENNLGEFEGQYQVILVGALMMRAGANISKEQLQHLRDLVPKIDCQYGYALPFGDLGFRDPGKAQFLAALDNYQPGVPMDYLEPSCFHCGKVRADIGKAPKGCGRCERAWYCNVDCQRAHWKVHKPQCKHLKEVRILNV</sequence>
<evidence type="ECO:0000256" key="12">
    <source>
        <dbReference type="ARBA" id="ARBA00023274"/>
    </source>
</evidence>
<dbReference type="Gene3D" id="6.10.140.2220">
    <property type="match status" value="1"/>
</dbReference>
<evidence type="ECO:0000256" key="8">
    <source>
        <dbReference type="ARBA" id="ARBA00022833"/>
    </source>
</evidence>
<dbReference type="InterPro" id="IPR050914">
    <property type="entry name" value="snRNP_SmB/NAA38-like"/>
</dbReference>
<dbReference type="FunFam" id="2.30.30.100:FF:000047">
    <property type="entry name" value="Small nuclear ribonucleoprotein SmB, putative"/>
    <property type="match status" value="1"/>
</dbReference>
<dbReference type="PROSITE" id="PS50865">
    <property type="entry name" value="ZF_MYND_2"/>
    <property type="match status" value="1"/>
</dbReference>
<evidence type="ECO:0000259" key="17">
    <source>
        <dbReference type="PROSITE" id="PS52002"/>
    </source>
</evidence>
<dbReference type="InterPro" id="IPR047575">
    <property type="entry name" value="Sm"/>
</dbReference>
<evidence type="ECO:0000256" key="4">
    <source>
        <dbReference type="ARBA" id="ARBA00022490"/>
    </source>
</evidence>
<keyword evidence="6" id="KW-0479">Metal-binding</keyword>
<dbReference type="GO" id="GO:0005685">
    <property type="term" value="C:U1 snRNP"/>
    <property type="evidence" value="ECO:0007669"/>
    <property type="project" value="TreeGrafter"/>
</dbReference>
<dbReference type="Proteomes" id="UP000310108">
    <property type="component" value="Unassembled WGS sequence"/>
</dbReference>
<dbReference type="EMBL" id="PJEX01000018">
    <property type="protein sequence ID" value="TKW58833.1"/>
    <property type="molecule type" value="Genomic_DNA"/>
</dbReference>
<keyword evidence="10" id="KW-0508">mRNA splicing</keyword>
<comment type="similarity">
    <text evidence="3">Belongs to the snRNP SmB/SmN family.</text>
</comment>
<dbReference type="GO" id="GO:0046540">
    <property type="term" value="C:U4/U6 x U5 tri-snRNP complex"/>
    <property type="evidence" value="ECO:0007669"/>
    <property type="project" value="TreeGrafter"/>
</dbReference>
<evidence type="ECO:0000259" key="16">
    <source>
        <dbReference type="PROSITE" id="PS50865"/>
    </source>
</evidence>
<keyword evidence="9" id="KW-0694">RNA-binding</keyword>
<dbReference type="SUPFAM" id="SSF144232">
    <property type="entry name" value="HIT/MYND zinc finger-like"/>
    <property type="match status" value="1"/>
</dbReference>
<feature type="domain" description="MYND-type" evidence="16">
    <location>
        <begin position="396"/>
        <end position="438"/>
    </location>
</feature>
<evidence type="ECO:0000313" key="18">
    <source>
        <dbReference type="EMBL" id="TKW58833.1"/>
    </source>
</evidence>
<dbReference type="InterPro" id="IPR002893">
    <property type="entry name" value="Znf_MYND"/>
</dbReference>
<dbReference type="GO" id="GO:0000398">
    <property type="term" value="P:mRNA splicing, via spliceosome"/>
    <property type="evidence" value="ECO:0007669"/>
    <property type="project" value="TreeGrafter"/>
</dbReference>
<evidence type="ECO:0000256" key="1">
    <source>
        <dbReference type="ARBA" id="ARBA00004123"/>
    </source>
</evidence>
<name>A0A4U6XSD9_9PEZI</name>
<gene>
    <name evidence="18" type="primary">smb1</name>
    <name evidence="18" type="ORF">CTA1_8677</name>
</gene>
<evidence type="ECO:0000256" key="11">
    <source>
        <dbReference type="ARBA" id="ARBA00023242"/>
    </source>
</evidence>
<dbReference type="PROSITE" id="PS01360">
    <property type="entry name" value="ZF_MYND_1"/>
    <property type="match status" value="1"/>
</dbReference>
<evidence type="ECO:0000256" key="5">
    <source>
        <dbReference type="ARBA" id="ARBA00022664"/>
    </source>
</evidence>
<dbReference type="PANTHER" id="PTHR10701">
    <property type="entry name" value="SMALL NUCLEAR RIBONUCLEOPROTEIN-ASSOCIATED PROTEIN B AND N"/>
    <property type="match status" value="1"/>
</dbReference>
<feature type="domain" description="Sm" evidence="17">
    <location>
        <begin position="3"/>
        <end position="97"/>
    </location>
</feature>
<dbReference type="GO" id="GO:0008270">
    <property type="term" value="F:zinc ion binding"/>
    <property type="evidence" value="ECO:0007669"/>
    <property type="project" value="UniProtKB-KW"/>
</dbReference>
<organism evidence="18 19">
    <name type="scientific">Colletotrichum tanaceti</name>
    <dbReference type="NCBI Taxonomy" id="1306861"/>
    <lineage>
        <taxon>Eukaryota</taxon>
        <taxon>Fungi</taxon>
        <taxon>Dikarya</taxon>
        <taxon>Ascomycota</taxon>
        <taxon>Pezizomycotina</taxon>
        <taxon>Sordariomycetes</taxon>
        <taxon>Hypocreomycetidae</taxon>
        <taxon>Glomerellales</taxon>
        <taxon>Glomerellaceae</taxon>
        <taxon>Colletotrichum</taxon>
        <taxon>Colletotrichum destructivum species complex</taxon>
    </lineage>
</organism>
<evidence type="ECO:0000256" key="13">
    <source>
        <dbReference type="ARBA" id="ARBA00041355"/>
    </source>
</evidence>